<gene>
    <name evidence="1" type="ORF">HPB49_012585</name>
</gene>
<dbReference type="EMBL" id="CM023470">
    <property type="protein sequence ID" value="KAH7980015.1"/>
    <property type="molecule type" value="Genomic_DNA"/>
</dbReference>
<comment type="caution">
    <text evidence="1">The sequence shown here is derived from an EMBL/GenBank/DDBJ whole genome shotgun (WGS) entry which is preliminary data.</text>
</comment>
<keyword evidence="2" id="KW-1185">Reference proteome</keyword>
<accession>A0ACB8E0H2</accession>
<evidence type="ECO:0000313" key="1">
    <source>
        <dbReference type="EMBL" id="KAH7980015.1"/>
    </source>
</evidence>
<evidence type="ECO:0000313" key="2">
    <source>
        <dbReference type="Proteomes" id="UP000821865"/>
    </source>
</evidence>
<proteinExistence type="predicted"/>
<dbReference type="Proteomes" id="UP000821865">
    <property type="component" value="Chromosome 1"/>
</dbReference>
<protein>
    <submittedName>
        <fullName evidence="1">Uncharacterized protein</fullName>
    </submittedName>
</protein>
<name>A0ACB8E0H2_DERSI</name>
<organism evidence="1 2">
    <name type="scientific">Dermacentor silvarum</name>
    <name type="common">Tick</name>
    <dbReference type="NCBI Taxonomy" id="543639"/>
    <lineage>
        <taxon>Eukaryota</taxon>
        <taxon>Metazoa</taxon>
        <taxon>Ecdysozoa</taxon>
        <taxon>Arthropoda</taxon>
        <taxon>Chelicerata</taxon>
        <taxon>Arachnida</taxon>
        <taxon>Acari</taxon>
        <taxon>Parasitiformes</taxon>
        <taxon>Ixodida</taxon>
        <taxon>Ixodoidea</taxon>
        <taxon>Ixodidae</taxon>
        <taxon>Rhipicephalinae</taxon>
        <taxon>Dermacentor</taxon>
    </lineage>
</organism>
<sequence length="184" mass="21461">MSSNYTLLRIELPSIPGYETLTWAMRNIARKNYNIFSRAARFVMRERDPQCARALAVVYDHPNFVKFTQNKARVGAAEASAMISRATKTYDTLDEFMKMVGVVKHGVECFSRRHGKAQLFNLDHTTCQPQTHRPTTCQPGWLEVRKYLSLLDVEDKRLWHVSGYYTCENDICDYCLYTCRRFPQ</sequence>
<reference evidence="1" key="1">
    <citation type="submission" date="2020-05" db="EMBL/GenBank/DDBJ databases">
        <title>Large-scale comparative analyses of tick genomes elucidate their genetic diversity and vector capacities.</title>
        <authorList>
            <person name="Jia N."/>
            <person name="Wang J."/>
            <person name="Shi W."/>
            <person name="Du L."/>
            <person name="Sun Y."/>
            <person name="Zhan W."/>
            <person name="Jiang J."/>
            <person name="Wang Q."/>
            <person name="Zhang B."/>
            <person name="Ji P."/>
            <person name="Sakyi L.B."/>
            <person name="Cui X."/>
            <person name="Yuan T."/>
            <person name="Jiang B."/>
            <person name="Yang W."/>
            <person name="Lam T.T.-Y."/>
            <person name="Chang Q."/>
            <person name="Ding S."/>
            <person name="Wang X."/>
            <person name="Zhu J."/>
            <person name="Ruan X."/>
            <person name="Zhao L."/>
            <person name="Wei J."/>
            <person name="Que T."/>
            <person name="Du C."/>
            <person name="Cheng J."/>
            <person name="Dai P."/>
            <person name="Han X."/>
            <person name="Huang E."/>
            <person name="Gao Y."/>
            <person name="Liu J."/>
            <person name="Shao H."/>
            <person name="Ye R."/>
            <person name="Li L."/>
            <person name="Wei W."/>
            <person name="Wang X."/>
            <person name="Wang C."/>
            <person name="Yang T."/>
            <person name="Huo Q."/>
            <person name="Li W."/>
            <person name="Guo W."/>
            <person name="Chen H."/>
            <person name="Zhou L."/>
            <person name="Ni X."/>
            <person name="Tian J."/>
            <person name="Zhou Y."/>
            <person name="Sheng Y."/>
            <person name="Liu T."/>
            <person name="Pan Y."/>
            <person name="Xia L."/>
            <person name="Li J."/>
            <person name="Zhao F."/>
            <person name="Cao W."/>
        </authorList>
    </citation>
    <scope>NUCLEOTIDE SEQUENCE</scope>
    <source>
        <strain evidence="1">Dsil-2018</strain>
    </source>
</reference>